<organism evidence="2 3">
    <name type="scientific">Granulicella cerasi</name>
    <dbReference type="NCBI Taxonomy" id="741063"/>
    <lineage>
        <taxon>Bacteria</taxon>
        <taxon>Pseudomonadati</taxon>
        <taxon>Acidobacteriota</taxon>
        <taxon>Terriglobia</taxon>
        <taxon>Terriglobales</taxon>
        <taxon>Acidobacteriaceae</taxon>
        <taxon>Granulicella</taxon>
    </lineage>
</organism>
<evidence type="ECO:0000313" key="2">
    <source>
        <dbReference type="EMBL" id="MFC6646195.1"/>
    </source>
</evidence>
<keyword evidence="1" id="KW-0732">Signal</keyword>
<comment type="caution">
    <text evidence="2">The sequence shown here is derived from an EMBL/GenBank/DDBJ whole genome shotgun (WGS) entry which is preliminary data.</text>
</comment>
<feature type="signal peptide" evidence="1">
    <location>
        <begin position="1"/>
        <end position="18"/>
    </location>
</feature>
<evidence type="ECO:0000256" key="1">
    <source>
        <dbReference type="SAM" id="SignalP"/>
    </source>
</evidence>
<keyword evidence="3" id="KW-1185">Reference proteome</keyword>
<sequence>MIRVLLLALLLLPASAFGQQMSKNNSTGGICSPSLPDNHGSVTINCSGFSDKQLKLIDKFLNQLSAKQAEEQDILLQKMNTILEVVRSTESVVKPRRLSRSDIMRLQRSGLNACAPVAIRFVVPPDDQEASDLAEEFSSVLSHRNLDSMVIYRQLPPRQSDSDVSVSNGQQGVCLRQLITGNTLSLTFAYYNSSMTAPKQDDQQQPIVFFIYPKIVKPAAEK</sequence>
<evidence type="ECO:0000313" key="3">
    <source>
        <dbReference type="Proteomes" id="UP001596391"/>
    </source>
</evidence>
<dbReference type="RefSeq" id="WP_263369890.1">
    <property type="nucleotide sequence ID" value="NZ_JAGSYD010000001.1"/>
</dbReference>
<protein>
    <submittedName>
        <fullName evidence="2">Uncharacterized protein</fullName>
    </submittedName>
</protein>
<feature type="chain" id="PRO_5046950780" evidence="1">
    <location>
        <begin position="19"/>
        <end position="222"/>
    </location>
</feature>
<reference evidence="3" key="1">
    <citation type="journal article" date="2019" name="Int. J. Syst. Evol. Microbiol.">
        <title>The Global Catalogue of Microorganisms (GCM) 10K type strain sequencing project: providing services to taxonomists for standard genome sequencing and annotation.</title>
        <authorList>
            <consortium name="The Broad Institute Genomics Platform"/>
            <consortium name="The Broad Institute Genome Sequencing Center for Infectious Disease"/>
            <person name="Wu L."/>
            <person name="Ma J."/>
        </authorList>
    </citation>
    <scope>NUCLEOTIDE SEQUENCE [LARGE SCALE GENOMIC DNA]</scope>
    <source>
        <strain evidence="3">CGMCC 1.16026</strain>
    </source>
</reference>
<accession>A0ABW1Z9M8</accession>
<dbReference type="EMBL" id="JBHSWI010000001">
    <property type="protein sequence ID" value="MFC6646195.1"/>
    <property type="molecule type" value="Genomic_DNA"/>
</dbReference>
<proteinExistence type="predicted"/>
<dbReference type="Proteomes" id="UP001596391">
    <property type="component" value="Unassembled WGS sequence"/>
</dbReference>
<name>A0ABW1Z9M8_9BACT</name>
<gene>
    <name evidence="2" type="ORF">ACFQBQ_11500</name>
</gene>